<dbReference type="EMBL" id="CP010311">
    <property type="protein sequence ID" value="AJF07001.1"/>
    <property type="molecule type" value="Genomic_DNA"/>
</dbReference>
<organism evidence="1 2">
    <name type="scientific">Geoalkalibacter subterraneus</name>
    <dbReference type="NCBI Taxonomy" id="483547"/>
    <lineage>
        <taxon>Bacteria</taxon>
        <taxon>Pseudomonadati</taxon>
        <taxon>Thermodesulfobacteriota</taxon>
        <taxon>Desulfuromonadia</taxon>
        <taxon>Desulfuromonadales</taxon>
        <taxon>Geoalkalibacteraceae</taxon>
        <taxon>Geoalkalibacter</taxon>
    </lineage>
</organism>
<protein>
    <submittedName>
        <fullName evidence="1">Uncharacterized protein</fullName>
    </submittedName>
</protein>
<proteinExistence type="predicted"/>
<evidence type="ECO:0000313" key="2">
    <source>
        <dbReference type="Proteomes" id="UP000035036"/>
    </source>
</evidence>
<keyword evidence="2" id="KW-1185">Reference proteome</keyword>
<gene>
    <name evidence="1" type="ORF">GSUB_11115</name>
</gene>
<accession>A0A0B5FTN7</accession>
<dbReference type="AlphaFoldDB" id="A0A0B5FTN7"/>
<dbReference type="HOGENOM" id="CLU_199499_1_0_7"/>
<reference evidence="1 2" key="1">
    <citation type="journal article" date="2015" name="Genome Announc.">
        <title>Genomes of Geoalkalibacter ferrihydriticus Z-0531T and Geoalkalibacter subterraneus Red1T, Two Haloalkaliphilic Metal-Reducing Deltaproteobacteria.</title>
        <authorList>
            <person name="Badalamenti J.P."/>
            <person name="Krajmalnik-Brown R."/>
            <person name="Torres C.I."/>
            <person name="Bond D.R."/>
        </authorList>
    </citation>
    <scope>NUCLEOTIDE SEQUENCE [LARGE SCALE GENOMIC DNA]</scope>
    <source>
        <strain evidence="1 2">Red1</strain>
    </source>
</reference>
<evidence type="ECO:0000313" key="1">
    <source>
        <dbReference type="EMBL" id="AJF07001.1"/>
    </source>
</evidence>
<sequence length="64" mass="7139">MKCAFCGREIPENIEQRACGLCPGGCRNIHCPYCGYKNPLPPKLLKKWLEGGKDKKDKNGKESS</sequence>
<dbReference type="STRING" id="483547.GSUB_11115"/>
<dbReference type="Proteomes" id="UP000035036">
    <property type="component" value="Chromosome"/>
</dbReference>
<name>A0A0B5FTN7_9BACT</name>
<dbReference type="KEGG" id="gsb:GSUB_11115"/>